<evidence type="ECO:0000256" key="10">
    <source>
        <dbReference type="SAM" id="Phobius"/>
    </source>
</evidence>
<comment type="subcellular location">
    <subcellularLocation>
        <location evidence="2">Cell membrane</location>
        <topology evidence="2">Multi-pass membrane protein</topology>
    </subcellularLocation>
</comment>
<accession>C5BPU3</accession>
<evidence type="ECO:0000256" key="5">
    <source>
        <dbReference type="ARBA" id="ARBA00022553"/>
    </source>
</evidence>
<dbReference type="STRING" id="377629.TERTU_3199"/>
<evidence type="ECO:0000256" key="1">
    <source>
        <dbReference type="ARBA" id="ARBA00000085"/>
    </source>
</evidence>
<dbReference type="PROSITE" id="PS50109">
    <property type="entry name" value="HIS_KIN"/>
    <property type="match status" value="1"/>
</dbReference>
<dbReference type="AlphaFoldDB" id="C5BPU3"/>
<keyword evidence="7" id="KW-0547">Nucleotide-binding</keyword>
<keyword evidence="10" id="KW-0472">Membrane</keyword>
<proteinExistence type="predicted"/>
<dbReference type="SUPFAM" id="SSF55874">
    <property type="entry name" value="ATPase domain of HSP90 chaperone/DNA topoisomerase II/histidine kinase"/>
    <property type="match status" value="1"/>
</dbReference>
<sequence>MNRAFASLYLLIVFSIVGLGWGADKLWQIYHSEPEVNRYVESLFLAIELALGNVESAQDELATQKLSAQLQLDLELYDVSEFADTGLGQRILSGDVVTISEDSHTLISYKRIPELNKIISLNHSPDDSQGNYFYQALLVFFYLSIALIVYFWVWPLSRDLKVLEQQTRTLGKDGVPLPVNIGPRSAIYVLAQSFNRMSERIRELVSTHKEMTYAVSHELRTPLARMKFALEMAADIEDRQLQARKLGSVREDVAEMEGLINELLTYAGFEQGVSKLNLQPGDLGALVRELIKNSRSEMVSLKYRVIDRIADQKVHCEWYLMERAIHNILQNAQRYASNQIMVTLEIDQTHYTLAVEDDGPGIPPEDRARVFNSFVRLRMNTNFDKSGFGLGLSIVSRIMEWHNGRASVGESSMGGARFVLRWPQPFTLKNTQGKITPLRDAEQGSA</sequence>
<keyword evidence="8 13" id="KW-0418">Kinase</keyword>
<evidence type="ECO:0000256" key="9">
    <source>
        <dbReference type="ARBA" id="ARBA00022840"/>
    </source>
</evidence>
<dbReference type="EC" id="2.7.13.3" evidence="3"/>
<dbReference type="Pfam" id="PF00512">
    <property type="entry name" value="HisKA"/>
    <property type="match status" value="1"/>
</dbReference>
<feature type="domain" description="Histidine kinase" evidence="11">
    <location>
        <begin position="214"/>
        <end position="426"/>
    </location>
</feature>
<evidence type="ECO:0000313" key="13">
    <source>
        <dbReference type="EMBL" id="ACR11285.1"/>
    </source>
</evidence>
<dbReference type="GO" id="GO:0000155">
    <property type="term" value="F:phosphorelay sensor kinase activity"/>
    <property type="evidence" value="ECO:0007669"/>
    <property type="project" value="InterPro"/>
</dbReference>
<evidence type="ECO:0000256" key="8">
    <source>
        <dbReference type="ARBA" id="ARBA00022777"/>
    </source>
</evidence>
<evidence type="ECO:0000256" key="7">
    <source>
        <dbReference type="ARBA" id="ARBA00022741"/>
    </source>
</evidence>
<dbReference type="SUPFAM" id="SSF47384">
    <property type="entry name" value="Homodimeric domain of signal transducing histidine kinase"/>
    <property type="match status" value="1"/>
</dbReference>
<dbReference type="InterPro" id="IPR003594">
    <property type="entry name" value="HATPase_dom"/>
</dbReference>
<dbReference type="OrthoDB" id="9804645at2"/>
<dbReference type="InterPro" id="IPR036890">
    <property type="entry name" value="HATPase_C_sf"/>
</dbReference>
<dbReference type="eggNOG" id="COG2205">
    <property type="taxonomic scope" value="Bacteria"/>
</dbReference>
<dbReference type="SMART" id="SM00388">
    <property type="entry name" value="HisKA"/>
    <property type="match status" value="1"/>
</dbReference>
<gene>
    <name evidence="13" type="ordered locus">TERTU_3199</name>
</gene>
<evidence type="ECO:0000256" key="6">
    <source>
        <dbReference type="ARBA" id="ARBA00022679"/>
    </source>
</evidence>
<dbReference type="SMART" id="SM00387">
    <property type="entry name" value="HATPase_c"/>
    <property type="match status" value="1"/>
</dbReference>
<evidence type="ECO:0000259" key="12">
    <source>
        <dbReference type="PROSITE" id="PS50885"/>
    </source>
</evidence>
<protein>
    <recommendedName>
        <fullName evidence="3">histidine kinase</fullName>
        <ecNumber evidence="3">2.7.13.3</ecNumber>
    </recommendedName>
</protein>
<dbReference type="Pfam" id="PF02518">
    <property type="entry name" value="HATPase_c"/>
    <property type="match status" value="1"/>
</dbReference>
<evidence type="ECO:0000313" key="14">
    <source>
        <dbReference type="Proteomes" id="UP000009080"/>
    </source>
</evidence>
<dbReference type="InterPro" id="IPR005467">
    <property type="entry name" value="His_kinase_dom"/>
</dbReference>
<dbReference type="Gene3D" id="3.30.565.10">
    <property type="entry name" value="Histidine kinase-like ATPase, C-terminal domain"/>
    <property type="match status" value="1"/>
</dbReference>
<dbReference type="GO" id="GO:0005886">
    <property type="term" value="C:plasma membrane"/>
    <property type="evidence" value="ECO:0007669"/>
    <property type="project" value="UniProtKB-SubCell"/>
</dbReference>
<feature type="domain" description="HAMP" evidence="12">
    <location>
        <begin position="154"/>
        <end position="206"/>
    </location>
</feature>
<dbReference type="InterPro" id="IPR004358">
    <property type="entry name" value="Sig_transdc_His_kin-like_C"/>
</dbReference>
<evidence type="ECO:0000256" key="2">
    <source>
        <dbReference type="ARBA" id="ARBA00004651"/>
    </source>
</evidence>
<dbReference type="PROSITE" id="PS50885">
    <property type="entry name" value="HAMP"/>
    <property type="match status" value="1"/>
</dbReference>
<keyword evidence="14" id="KW-1185">Reference proteome</keyword>
<dbReference type="InterPro" id="IPR003661">
    <property type="entry name" value="HisK_dim/P_dom"/>
</dbReference>
<dbReference type="InterPro" id="IPR036097">
    <property type="entry name" value="HisK_dim/P_sf"/>
</dbReference>
<reference evidence="13 14" key="1">
    <citation type="journal article" date="2009" name="PLoS ONE">
        <title>The complete genome of Teredinibacter turnerae T7901: an intracellular endosymbiont of marine wood-boring bivalves (shipworms).</title>
        <authorList>
            <person name="Yang J.C."/>
            <person name="Madupu R."/>
            <person name="Durkin A.S."/>
            <person name="Ekborg N.A."/>
            <person name="Pedamallu C.S."/>
            <person name="Hostetler J.B."/>
            <person name="Radune D."/>
            <person name="Toms B.S."/>
            <person name="Henrissat B."/>
            <person name="Coutinho P.M."/>
            <person name="Schwarz S."/>
            <person name="Field L."/>
            <person name="Trindade-Silva A.E."/>
            <person name="Soares C.A.G."/>
            <person name="Elshahawi S."/>
            <person name="Hanora A."/>
            <person name="Schmidt E.W."/>
            <person name="Haygood M.G."/>
            <person name="Posfai J."/>
            <person name="Benner J."/>
            <person name="Madinger C."/>
            <person name="Nove J."/>
            <person name="Anton B."/>
            <person name="Chaudhary K."/>
            <person name="Foster J."/>
            <person name="Holman A."/>
            <person name="Kumar S."/>
            <person name="Lessard P.A."/>
            <person name="Luyten Y.A."/>
            <person name="Slatko B."/>
            <person name="Wood N."/>
            <person name="Wu B."/>
            <person name="Teplitski M."/>
            <person name="Mougous J.D."/>
            <person name="Ward N."/>
            <person name="Eisen J.A."/>
            <person name="Badger J.H."/>
            <person name="Distel D.L."/>
        </authorList>
    </citation>
    <scope>NUCLEOTIDE SEQUENCE [LARGE SCALE GENOMIC DNA]</scope>
    <source>
        <strain evidence="14">ATCC 39867 / T7901</strain>
    </source>
</reference>
<dbReference type="SMART" id="SM00304">
    <property type="entry name" value="HAMP"/>
    <property type="match status" value="1"/>
</dbReference>
<evidence type="ECO:0000256" key="3">
    <source>
        <dbReference type="ARBA" id="ARBA00012438"/>
    </source>
</evidence>
<keyword evidence="4" id="KW-1003">Cell membrane</keyword>
<dbReference type="InterPro" id="IPR003660">
    <property type="entry name" value="HAMP_dom"/>
</dbReference>
<comment type="catalytic activity">
    <reaction evidence="1">
        <text>ATP + protein L-histidine = ADP + protein N-phospho-L-histidine.</text>
        <dbReference type="EC" id="2.7.13.3"/>
    </reaction>
</comment>
<dbReference type="RefSeq" id="WP_015817397.1">
    <property type="nucleotide sequence ID" value="NC_012997.1"/>
</dbReference>
<evidence type="ECO:0000256" key="4">
    <source>
        <dbReference type="ARBA" id="ARBA00022475"/>
    </source>
</evidence>
<dbReference type="InterPro" id="IPR050980">
    <property type="entry name" value="2C_sensor_his_kinase"/>
</dbReference>
<evidence type="ECO:0000259" key="11">
    <source>
        <dbReference type="PROSITE" id="PS50109"/>
    </source>
</evidence>
<name>C5BPU3_TERTT</name>
<dbReference type="KEGG" id="ttu:TERTU_3199"/>
<keyword evidence="6" id="KW-0808">Transferase</keyword>
<dbReference type="PANTHER" id="PTHR44936">
    <property type="entry name" value="SENSOR PROTEIN CREC"/>
    <property type="match status" value="1"/>
</dbReference>
<feature type="transmembrane region" description="Helical" evidence="10">
    <location>
        <begin position="132"/>
        <end position="153"/>
    </location>
</feature>
<dbReference type="CDD" id="cd00082">
    <property type="entry name" value="HisKA"/>
    <property type="match status" value="1"/>
</dbReference>
<dbReference type="PANTHER" id="PTHR44936:SF10">
    <property type="entry name" value="SENSOR PROTEIN RSTB"/>
    <property type="match status" value="1"/>
</dbReference>
<organism evidence="13 14">
    <name type="scientific">Teredinibacter turnerae (strain ATCC 39867 / T7901)</name>
    <dbReference type="NCBI Taxonomy" id="377629"/>
    <lineage>
        <taxon>Bacteria</taxon>
        <taxon>Pseudomonadati</taxon>
        <taxon>Pseudomonadota</taxon>
        <taxon>Gammaproteobacteria</taxon>
        <taxon>Cellvibrionales</taxon>
        <taxon>Cellvibrionaceae</taxon>
        <taxon>Teredinibacter</taxon>
    </lineage>
</organism>
<dbReference type="GO" id="GO:0005524">
    <property type="term" value="F:ATP binding"/>
    <property type="evidence" value="ECO:0007669"/>
    <property type="project" value="UniProtKB-KW"/>
</dbReference>
<dbReference type="HOGENOM" id="CLU_000445_89_27_6"/>
<dbReference type="Gene3D" id="1.10.287.130">
    <property type="match status" value="1"/>
</dbReference>
<keyword evidence="9" id="KW-0067">ATP-binding</keyword>
<dbReference type="PRINTS" id="PR00344">
    <property type="entry name" value="BCTRLSENSOR"/>
</dbReference>
<keyword evidence="10" id="KW-1133">Transmembrane helix</keyword>
<dbReference type="Proteomes" id="UP000009080">
    <property type="component" value="Chromosome"/>
</dbReference>
<keyword evidence="5" id="KW-0597">Phosphoprotein</keyword>
<keyword evidence="10" id="KW-0812">Transmembrane</keyword>
<dbReference type="EMBL" id="CP001614">
    <property type="protein sequence ID" value="ACR11285.1"/>
    <property type="molecule type" value="Genomic_DNA"/>
</dbReference>